<dbReference type="Gene3D" id="3.40.30.10">
    <property type="entry name" value="Glutaredoxin"/>
    <property type="match status" value="1"/>
</dbReference>
<dbReference type="EC" id="2.5.1.18" evidence="2"/>
<feature type="domain" description="GST N-terminal" evidence="5">
    <location>
        <begin position="1"/>
        <end position="82"/>
    </location>
</feature>
<dbReference type="InterPro" id="IPR036249">
    <property type="entry name" value="Thioredoxin-like_sf"/>
</dbReference>
<dbReference type="PANTHER" id="PTHR43900">
    <property type="entry name" value="GLUTATHIONE S-TRANSFERASE RHO"/>
    <property type="match status" value="1"/>
</dbReference>
<keyword evidence="8" id="KW-1185">Reference proteome</keyword>
<dbReference type="OrthoDB" id="249703at2759"/>
<dbReference type="GO" id="GO:0006749">
    <property type="term" value="P:glutathione metabolic process"/>
    <property type="evidence" value="ECO:0007669"/>
    <property type="project" value="TreeGrafter"/>
</dbReference>
<dbReference type="STRING" id="71717.A0A4Y7TH79"/>
<dbReference type="Pfam" id="PF02798">
    <property type="entry name" value="GST_N"/>
    <property type="match status" value="1"/>
</dbReference>
<evidence type="ECO:0000256" key="2">
    <source>
        <dbReference type="ARBA" id="ARBA00012452"/>
    </source>
</evidence>
<evidence type="ECO:0000313" key="7">
    <source>
        <dbReference type="EMBL" id="TEB33526.1"/>
    </source>
</evidence>
<dbReference type="FunFam" id="3.40.30.10:FF:000016">
    <property type="entry name" value="Glutathione S-transferase F2"/>
    <property type="match status" value="1"/>
</dbReference>
<dbReference type="Proteomes" id="UP000298030">
    <property type="component" value="Unassembled WGS sequence"/>
</dbReference>
<dbReference type="PROSITE" id="PS50404">
    <property type="entry name" value="GST_NTER"/>
    <property type="match status" value="1"/>
</dbReference>
<dbReference type="GO" id="GO:0005737">
    <property type="term" value="C:cytoplasm"/>
    <property type="evidence" value="ECO:0007669"/>
    <property type="project" value="TreeGrafter"/>
</dbReference>
<keyword evidence="3 7" id="KW-0808">Transferase</keyword>
<evidence type="ECO:0000259" key="5">
    <source>
        <dbReference type="PROSITE" id="PS50404"/>
    </source>
</evidence>
<dbReference type="SFLD" id="SFLDG01154">
    <property type="entry name" value="Main.5:_Phi-like"/>
    <property type="match status" value="1"/>
</dbReference>
<dbReference type="Gene3D" id="1.20.1050.10">
    <property type="match status" value="1"/>
</dbReference>
<dbReference type="SUPFAM" id="SSF47616">
    <property type="entry name" value="GST C-terminal domain-like"/>
    <property type="match status" value="1"/>
</dbReference>
<feature type="domain" description="GST C-terminal" evidence="6">
    <location>
        <begin position="90"/>
        <end position="215"/>
    </location>
</feature>
<evidence type="ECO:0000256" key="3">
    <source>
        <dbReference type="ARBA" id="ARBA00022679"/>
    </source>
</evidence>
<dbReference type="AlphaFoldDB" id="A0A4Y7TH79"/>
<accession>A0A4Y7TH79</accession>
<sequence>MVLKLYGWPKSTCTQRVGLALIEKKVPFEFIMVDLFKGESKTPEYLAKQPFGQVPYIDDDGFILYESRAICRYIAEKYGNQGPNLLPTKDVKSRAMFEQAASIETSDFDMFASKAVFEMIFKPMMGGKSDEAVFQDLVTTLSNKLAVYDKILGKQKYLAGDDITLADLFHIPYGVLLSAAGTDVMQARPNVKRWFNDLTSRPSWNAVKDGVSSTA</sequence>
<evidence type="ECO:0000256" key="1">
    <source>
        <dbReference type="ARBA" id="ARBA00010128"/>
    </source>
</evidence>
<evidence type="ECO:0000259" key="6">
    <source>
        <dbReference type="PROSITE" id="PS50405"/>
    </source>
</evidence>
<dbReference type="SFLD" id="SFLDG00358">
    <property type="entry name" value="Main_(cytGST)"/>
    <property type="match status" value="1"/>
</dbReference>
<dbReference type="InterPro" id="IPR010987">
    <property type="entry name" value="Glutathione-S-Trfase_C-like"/>
</dbReference>
<proteinExistence type="inferred from homology"/>
<dbReference type="InterPro" id="IPR034347">
    <property type="entry name" value="GST_Phi_C"/>
</dbReference>
<organism evidence="7 8">
    <name type="scientific">Coprinellus micaceus</name>
    <name type="common">Glistening ink-cap mushroom</name>
    <name type="synonym">Coprinus micaceus</name>
    <dbReference type="NCBI Taxonomy" id="71717"/>
    <lineage>
        <taxon>Eukaryota</taxon>
        <taxon>Fungi</taxon>
        <taxon>Dikarya</taxon>
        <taxon>Basidiomycota</taxon>
        <taxon>Agaricomycotina</taxon>
        <taxon>Agaricomycetes</taxon>
        <taxon>Agaricomycetidae</taxon>
        <taxon>Agaricales</taxon>
        <taxon>Agaricineae</taxon>
        <taxon>Psathyrellaceae</taxon>
        <taxon>Coprinellus</taxon>
    </lineage>
</organism>
<dbReference type="CDD" id="cd03187">
    <property type="entry name" value="GST_C_Phi"/>
    <property type="match status" value="1"/>
</dbReference>
<dbReference type="GO" id="GO:0004364">
    <property type="term" value="F:glutathione transferase activity"/>
    <property type="evidence" value="ECO:0007669"/>
    <property type="project" value="UniProtKB-EC"/>
</dbReference>
<comment type="catalytic activity">
    <reaction evidence="4">
        <text>RX + glutathione = an S-substituted glutathione + a halide anion + H(+)</text>
        <dbReference type="Rhea" id="RHEA:16437"/>
        <dbReference type="ChEBI" id="CHEBI:15378"/>
        <dbReference type="ChEBI" id="CHEBI:16042"/>
        <dbReference type="ChEBI" id="CHEBI:17792"/>
        <dbReference type="ChEBI" id="CHEBI:57925"/>
        <dbReference type="ChEBI" id="CHEBI:90779"/>
        <dbReference type="EC" id="2.5.1.18"/>
    </reaction>
</comment>
<comment type="caution">
    <text evidence="7">The sequence shown here is derived from an EMBL/GenBank/DDBJ whole genome shotgun (WGS) entry which is preliminary data.</text>
</comment>
<dbReference type="EMBL" id="QPFP01000012">
    <property type="protein sequence ID" value="TEB33526.1"/>
    <property type="molecule type" value="Genomic_DNA"/>
</dbReference>
<evidence type="ECO:0000313" key="8">
    <source>
        <dbReference type="Proteomes" id="UP000298030"/>
    </source>
</evidence>
<dbReference type="FunFam" id="1.20.1050.10:FF:000004">
    <property type="entry name" value="Glutathione S-transferase F2"/>
    <property type="match status" value="1"/>
</dbReference>
<dbReference type="GO" id="GO:0009636">
    <property type="term" value="P:response to toxic substance"/>
    <property type="evidence" value="ECO:0007669"/>
    <property type="project" value="UniProtKB-ARBA"/>
</dbReference>
<dbReference type="CDD" id="cd03053">
    <property type="entry name" value="GST_N_Phi"/>
    <property type="match status" value="1"/>
</dbReference>
<name>A0A4Y7TH79_COPMI</name>
<dbReference type="InterPro" id="IPR004046">
    <property type="entry name" value="GST_C"/>
</dbReference>
<dbReference type="InterPro" id="IPR040079">
    <property type="entry name" value="Glutathione_S-Trfase"/>
</dbReference>
<reference evidence="7 8" key="1">
    <citation type="journal article" date="2019" name="Nat. Ecol. Evol.">
        <title>Megaphylogeny resolves global patterns of mushroom evolution.</title>
        <authorList>
            <person name="Varga T."/>
            <person name="Krizsan K."/>
            <person name="Foldi C."/>
            <person name="Dima B."/>
            <person name="Sanchez-Garcia M."/>
            <person name="Sanchez-Ramirez S."/>
            <person name="Szollosi G.J."/>
            <person name="Szarkandi J.G."/>
            <person name="Papp V."/>
            <person name="Albert L."/>
            <person name="Andreopoulos W."/>
            <person name="Angelini C."/>
            <person name="Antonin V."/>
            <person name="Barry K.W."/>
            <person name="Bougher N.L."/>
            <person name="Buchanan P."/>
            <person name="Buyck B."/>
            <person name="Bense V."/>
            <person name="Catcheside P."/>
            <person name="Chovatia M."/>
            <person name="Cooper J."/>
            <person name="Damon W."/>
            <person name="Desjardin D."/>
            <person name="Finy P."/>
            <person name="Geml J."/>
            <person name="Haridas S."/>
            <person name="Hughes K."/>
            <person name="Justo A."/>
            <person name="Karasinski D."/>
            <person name="Kautmanova I."/>
            <person name="Kiss B."/>
            <person name="Kocsube S."/>
            <person name="Kotiranta H."/>
            <person name="LaButti K.M."/>
            <person name="Lechner B.E."/>
            <person name="Liimatainen K."/>
            <person name="Lipzen A."/>
            <person name="Lukacs Z."/>
            <person name="Mihaltcheva S."/>
            <person name="Morgado L.N."/>
            <person name="Niskanen T."/>
            <person name="Noordeloos M.E."/>
            <person name="Ohm R.A."/>
            <person name="Ortiz-Santana B."/>
            <person name="Ovrebo C."/>
            <person name="Racz N."/>
            <person name="Riley R."/>
            <person name="Savchenko A."/>
            <person name="Shiryaev A."/>
            <person name="Soop K."/>
            <person name="Spirin V."/>
            <person name="Szebenyi C."/>
            <person name="Tomsovsky M."/>
            <person name="Tulloss R.E."/>
            <person name="Uehling J."/>
            <person name="Grigoriev I.V."/>
            <person name="Vagvolgyi C."/>
            <person name="Papp T."/>
            <person name="Martin F.M."/>
            <person name="Miettinen O."/>
            <person name="Hibbett D.S."/>
            <person name="Nagy L.G."/>
        </authorList>
    </citation>
    <scope>NUCLEOTIDE SEQUENCE [LARGE SCALE GENOMIC DNA]</scope>
    <source>
        <strain evidence="7 8">FP101781</strain>
    </source>
</reference>
<dbReference type="SUPFAM" id="SSF52833">
    <property type="entry name" value="Thioredoxin-like"/>
    <property type="match status" value="1"/>
</dbReference>
<dbReference type="InterPro" id="IPR036282">
    <property type="entry name" value="Glutathione-S-Trfase_C_sf"/>
</dbReference>
<evidence type="ECO:0000256" key="4">
    <source>
        <dbReference type="ARBA" id="ARBA00047960"/>
    </source>
</evidence>
<dbReference type="SFLD" id="SFLDS00019">
    <property type="entry name" value="Glutathione_Transferase_(cytos"/>
    <property type="match status" value="1"/>
</dbReference>
<protein>
    <recommendedName>
        <fullName evidence="2">glutathione transferase</fullName>
        <ecNumber evidence="2">2.5.1.18</ecNumber>
    </recommendedName>
</protein>
<dbReference type="PANTHER" id="PTHR43900:SF3">
    <property type="entry name" value="GLUTATHIONE S-TRANSFERASE RHO"/>
    <property type="match status" value="1"/>
</dbReference>
<dbReference type="Pfam" id="PF00043">
    <property type="entry name" value="GST_C"/>
    <property type="match status" value="1"/>
</dbReference>
<comment type="similarity">
    <text evidence="1">Belongs to the GST superfamily. Phi family.</text>
</comment>
<dbReference type="InterPro" id="IPR004045">
    <property type="entry name" value="Glutathione_S-Trfase_N"/>
</dbReference>
<dbReference type="PROSITE" id="PS50405">
    <property type="entry name" value="GST_CTER"/>
    <property type="match status" value="1"/>
</dbReference>
<dbReference type="GO" id="GO:0043295">
    <property type="term" value="F:glutathione binding"/>
    <property type="evidence" value="ECO:0007669"/>
    <property type="project" value="TreeGrafter"/>
</dbReference>
<gene>
    <name evidence="7" type="ORF">FA13DRAFT_1626809</name>
</gene>